<sequence>MARAMTTAAVLTAAVAVYALVVRRERRLRREAVSQRLMAGCVQRDNTALRDQLEGFRRRLAVEMAQQSVVAAAVVVLDDALSGRSSRDASTEGGP</sequence>
<dbReference type="RefSeq" id="WP_166520554.1">
    <property type="nucleotide sequence ID" value="NZ_LN831788.1"/>
</dbReference>
<proteinExistence type="predicted"/>
<keyword evidence="1" id="KW-0614">Plasmid</keyword>
<gene>
    <name evidence="1" type="ORF">sle1_030</name>
</gene>
<protein>
    <submittedName>
        <fullName evidence="1">Sle1_030 protein</fullName>
    </submittedName>
</protein>
<accession>A0A0F7VP90</accession>
<evidence type="ECO:0000313" key="1">
    <source>
        <dbReference type="EMBL" id="CQR59197.1"/>
    </source>
</evidence>
<name>A0A0F7VP90_STRLW</name>
<organism evidence="1 2">
    <name type="scientific">Streptomyces leeuwenhoekii</name>
    <dbReference type="NCBI Taxonomy" id="1437453"/>
    <lineage>
        <taxon>Bacteria</taxon>
        <taxon>Bacillati</taxon>
        <taxon>Actinomycetota</taxon>
        <taxon>Actinomycetes</taxon>
        <taxon>Kitasatosporales</taxon>
        <taxon>Streptomycetaceae</taxon>
        <taxon>Streptomyces</taxon>
    </lineage>
</organism>
<dbReference type="EMBL" id="LN831788">
    <property type="protein sequence ID" value="CQR59197.1"/>
    <property type="molecule type" value="Genomic_DNA"/>
</dbReference>
<dbReference type="Proteomes" id="UP000035016">
    <property type="component" value="Plasmid pSLE1"/>
</dbReference>
<reference evidence="2" key="1">
    <citation type="submission" date="2015-02" db="EMBL/GenBank/DDBJ databases">
        <authorList>
            <person name="Gomez-Escribano P.J."/>
        </authorList>
    </citation>
    <scope>NUCLEOTIDE SEQUENCE [LARGE SCALE GENOMIC DNA]</scope>
    <source>
        <strain evidence="2">C34 (DSM 42122 / NRRL B-24963)</strain>
        <plasmid evidence="2">pSLE1</plasmid>
    </source>
</reference>
<evidence type="ECO:0000313" key="2">
    <source>
        <dbReference type="Proteomes" id="UP000035016"/>
    </source>
</evidence>
<geneLocation type="plasmid" evidence="1 2">
    <name>pSLE1</name>
</geneLocation>
<dbReference type="AlphaFoldDB" id="A0A0F7VP90"/>
<dbReference type="PATRIC" id="fig|1437453.6.peg.7155"/>
<dbReference type="KEGG" id="sle:sle1_030"/>